<protein>
    <submittedName>
        <fullName evidence="1">Uncharacterized protein</fullName>
    </submittedName>
</protein>
<reference evidence="1" key="1">
    <citation type="submission" date="2017-05" db="UniProtKB">
        <authorList>
            <consortium name="EnsemblMetazoa"/>
        </authorList>
    </citation>
    <scope>IDENTIFICATION</scope>
</reference>
<organism evidence="1">
    <name type="scientific">Amphimedon queenslandica</name>
    <name type="common">Sponge</name>
    <dbReference type="NCBI Taxonomy" id="400682"/>
    <lineage>
        <taxon>Eukaryota</taxon>
        <taxon>Metazoa</taxon>
        <taxon>Porifera</taxon>
        <taxon>Demospongiae</taxon>
        <taxon>Heteroscleromorpha</taxon>
        <taxon>Haplosclerida</taxon>
        <taxon>Niphatidae</taxon>
        <taxon>Amphimedon</taxon>
    </lineage>
</organism>
<dbReference type="AlphaFoldDB" id="A0A1X7V2S9"/>
<sequence length="95" mass="10685">LVIRALMKSIGSEVNFKIICHKSRKVKKKEKDSSDLRNSLCSMNVKTKTPNFTSKTMIVCSLIVSIKLSSIKLMRSNPQKMMSSLLMKSLPTPIL</sequence>
<dbReference type="EnsemblMetazoa" id="Aqu2.1.34104_001">
    <property type="protein sequence ID" value="Aqu2.1.34104_001"/>
    <property type="gene ID" value="Aqu2.1.34104"/>
</dbReference>
<proteinExistence type="predicted"/>
<accession>A0A1X7V2S9</accession>
<dbReference type="InParanoid" id="A0A1X7V2S9"/>
<name>A0A1X7V2S9_AMPQE</name>
<evidence type="ECO:0000313" key="1">
    <source>
        <dbReference type="EnsemblMetazoa" id="Aqu2.1.34104_001"/>
    </source>
</evidence>